<gene>
    <name evidence="3" type="ordered locus">Cyan7822_4975</name>
</gene>
<dbReference type="EMBL" id="CP002198">
    <property type="protein sequence ID" value="ADN16866.1"/>
    <property type="molecule type" value="Genomic_DNA"/>
</dbReference>
<sequence>MNTSVNTDITASPQPSKSGYKKILVAVDYLDSTPDIFNQALNLAELNRAELMIFHSVQSEISNRPEIGLYPGMAVYGGFYSMVEYEEKLIQEATEELLAWLNSFVRLAHERGINAQSDYIIGEAGKNITDMAQSWGADLIVLGRRGRRGLSELLLGSVSNYVIHHASCSVLVVQ</sequence>
<evidence type="ECO:0000313" key="4">
    <source>
        <dbReference type="Proteomes" id="UP000008206"/>
    </source>
</evidence>
<feature type="domain" description="UspA" evidence="2">
    <location>
        <begin position="20"/>
        <end position="173"/>
    </location>
</feature>
<dbReference type="Proteomes" id="UP000008206">
    <property type="component" value="Chromosome"/>
</dbReference>
<comment type="similarity">
    <text evidence="1">Belongs to the universal stress protein A family.</text>
</comment>
<dbReference type="InterPro" id="IPR006015">
    <property type="entry name" value="Universal_stress_UspA"/>
</dbReference>
<dbReference type="KEGG" id="cyj:Cyan7822_4975"/>
<dbReference type="PRINTS" id="PR01438">
    <property type="entry name" value="UNVRSLSTRESS"/>
</dbReference>
<accession>E0UI98</accession>
<dbReference type="CDD" id="cd00293">
    <property type="entry name" value="USP-like"/>
    <property type="match status" value="1"/>
</dbReference>
<dbReference type="PANTHER" id="PTHR46268:SF8">
    <property type="entry name" value="UNIVERSAL STRESS PROTEIN SLL1388"/>
    <property type="match status" value="1"/>
</dbReference>
<dbReference type="Pfam" id="PF00582">
    <property type="entry name" value="Usp"/>
    <property type="match status" value="1"/>
</dbReference>
<reference evidence="4" key="1">
    <citation type="journal article" date="2011" name="MBio">
        <title>Novel metabolic attributes of the genus Cyanothece, comprising a group of unicellular nitrogen-fixing Cyanobacteria.</title>
        <authorList>
            <person name="Bandyopadhyay A."/>
            <person name="Elvitigala T."/>
            <person name="Welsh E."/>
            <person name="Stockel J."/>
            <person name="Liberton M."/>
            <person name="Min H."/>
            <person name="Sherman L.A."/>
            <person name="Pakrasi H.B."/>
        </authorList>
    </citation>
    <scope>NUCLEOTIDE SEQUENCE [LARGE SCALE GENOMIC DNA]</scope>
    <source>
        <strain evidence="4">PCC 7822</strain>
    </source>
</reference>
<organism evidence="3 4">
    <name type="scientific">Gloeothece verrucosa (strain PCC 7822)</name>
    <name type="common">Cyanothece sp. (strain PCC 7822)</name>
    <dbReference type="NCBI Taxonomy" id="497965"/>
    <lineage>
        <taxon>Bacteria</taxon>
        <taxon>Bacillati</taxon>
        <taxon>Cyanobacteriota</taxon>
        <taxon>Cyanophyceae</taxon>
        <taxon>Oscillatoriophycideae</taxon>
        <taxon>Chroococcales</taxon>
        <taxon>Aphanothecaceae</taxon>
        <taxon>Gloeothece</taxon>
        <taxon>Gloeothece verrucosa</taxon>
    </lineage>
</organism>
<protein>
    <submittedName>
        <fullName evidence="3">UspA domain protein</fullName>
    </submittedName>
</protein>
<proteinExistence type="inferred from homology"/>
<dbReference type="OrthoDB" id="516822at2"/>
<dbReference type="PANTHER" id="PTHR46268">
    <property type="entry name" value="STRESS RESPONSE PROTEIN NHAX"/>
    <property type="match status" value="1"/>
</dbReference>
<dbReference type="eggNOG" id="COG0589">
    <property type="taxonomic scope" value="Bacteria"/>
</dbReference>
<name>E0UI98_GLOV7</name>
<keyword evidence="4" id="KW-1185">Reference proteome</keyword>
<evidence type="ECO:0000313" key="3">
    <source>
        <dbReference type="EMBL" id="ADN16866.1"/>
    </source>
</evidence>
<dbReference type="AlphaFoldDB" id="E0UI98"/>
<evidence type="ECO:0000259" key="2">
    <source>
        <dbReference type="Pfam" id="PF00582"/>
    </source>
</evidence>
<dbReference type="STRING" id="497965.Cyan7822_4975"/>
<dbReference type="Gene3D" id="3.40.50.620">
    <property type="entry name" value="HUPs"/>
    <property type="match status" value="1"/>
</dbReference>
<dbReference type="HOGENOM" id="CLU_049301_16_1_3"/>
<dbReference type="SUPFAM" id="SSF52402">
    <property type="entry name" value="Adenine nucleotide alpha hydrolases-like"/>
    <property type="match status" value="1"/>
</dbReference>
<dbReference type="InterPro" id="IPR014729">
    <property type="entry name" value="Rossmann-like_a/b/a_fold"/>
</dbReference>
<evidence type="ECO:0000256" key="1">
    <source>
        <dbReference type="ARBA" id="ARBA00008791"/>
    </source>
</evidence>
<dbReference type="InterPro" id="IPR006016">
    <property type="entry name" value="UspA"/>
</dbReference>
<dbReference type="RefSeq" id="WP_013324904.1">
    <property type="nucleotide sequence ID" value="NC_014501.1"/>
</dbReference>